<name>A0ABY9HF97_9ACTN</name>
<dbReference type="Pfam" id="PF00550">
    <property type="entry name" value="PP-binding"/>
    <property type="match status" value="1"/>
</dbReference>
<feature type="domain" description="Carrier" evidence="3">
    <location>
        <begin position="558"/>
        <end position="632"/>
    </location>
</feature>
<accession>A0ABY9HF97</accession>
<evidence type="ECO:0000259" key="3">
    <source>
        <dbReference type="PROSITE" id="PS50075"/>
    </source>
</evidence>
<dbReference type="InterPro" id="IPR009081">
    <property type="entry name" value="PP-bd_ACP"/>
</dbReference>
<dbReference type="NCBIfam" id="TIGR01733">
    <property type="entry name" value="AA-adenyl-dom"/>
    <property type="match status" value="1"/>
</dbReference>
<dbReference type="RefSeq" id="WP_306051123.1">
    <property type="nucleotide sequence ID" value="NZ_CP120997.1"/>
</dbReference>
<dbReference type="PROSITE" id="PS50075">
    <property type="entry name" value="CARRIER"/>
    <property type="match status" value="1"/>
</dbReference>
<dbReference type="Gene3D" id="1.10.1200.10">
    <property type="entry name" value="ACP-like"/>
    <property type="match status" value="1"/>
</dbReference>
<evidence type="ECO:0000256" key="1">
    <source>
        <dbReference type="ARBA" id="ARBA00022450"/>
    </source>
</evidence>
<dbReference type="PANTHER" id="PTHR45527:SF1">
    <property type="entry name" value="FATTY ACID SYNTHASE"/>
    <property type="match status" value="1"/>
</dbReference>
<keyword evidence="5" id="KW-1185">Reference proteome</keyword>
<protein>
    <submittedName>
        <fullName evidence="4">Non-ribosomal peptide synthetase</fullName>
    </submittedName>
</protein>
<organism evidence="4 5">
    <name type="scientific">Streptomyces castrisilvae</name>
    <dbReference type="NCBI Taxonomy" id="3033811"/>
    <lineage>
        <taxon>Bacteria</taxon>
        <taxon>Bacillati</taxon>
        <taxon>Actinomycetota</taxon>
        <taxon>Actinomycetes</taxon>
        <taxon>Kitasatosporales</taxon>
        <taxon>Streptomycetaceae</taxon>
        <taxon>Streptomyces</taxon>
    </lineage>
</organism>
<dbReference type="Gene3D" id="3.40.50.980">
    <property type="match status" value="2"/>
</dbReference>
<dbReference type="InterPro" id="IPR045851">
    <property type="entry name" value="AMP-bd_C_sf"/>
</dbReference>
<gene>
    <name evidence="4" type="ORF">P8A18_01855</name>
</gene>
<evidence type="ECO:0000313" key="4">
    <source>
        <dbReference type="EMBL" id="WLQ32266.1"/>
    </source>
</evidence>
<dbReference type="EMBL" id="CP120997">
    <property type="protein sequence ID" value="WLQ32266.1"/>
    <property type="molecule type" value="Genomic_DNA"/>
</dbReference>
<dbReference type="InterPro" id="IPR020845">
    <property type="entry name" value="AMP-binding_CS"/>
</dbReference>
<keyword evidence="1" id="KW-0596">Phosphopantetheine</keyword>
<dbReference type="InterPro" id="IPR010071">
    <property type="entry name" value="AA_adenyl_dom"/>
</dbReference>
<dbReference type="SUPFAM" id="SSF47336">
    <property type="entry name" value="ACP-like"/>
    <property type="match status" value="1"/>
</dbReference>
<dbReference type="Pfam" id="PF00501">
    <property type="entry name" value="AMP-binding"/>
    <property type="match status" value="1"/>
</dbReference>
<dbReference type="SUPFAM" id="SSF56801">
    <property type="entry name" value="Acetyl-CoA synthetase-like"/>
    <property type="match status" value="1"/>
</dbReference>
<dbReference type="Proteomes" id="UP001239522">
    <property type="component" value="Chromosome"/>
</dbReference>
<dbReference type="InterPro" id="IPR025110">
    <property type="entry name" value="AMP-bd_C"/>
</dbReference>
<keyword evidence="2" id="KW-0597">Phosphoprotein</keyword>
<dbReference type="PROSITE" id="PS00455">
    <property type="entry name" value="AMP_BINDING"/>
    <property type="match status" value="1"/>
</dbReference>
<dbReference type="Gene3D" id="3.30.300.30">
    <property type="match status" value="1"/>
</dbReference>
<dbReference type="Pfam" id="PF13193">
    <property type="entry name" value="AMP-binding_C"/>
    <property type="match status" value="1"/>
</dbReference>
<dbReference type="InterPro" id="IPR020806">
    <property type="entry name" value="PKS_PP-bd"/>
</dbReference>
<reference evidence="4 5" key="1">
    <citation type="submission" date="2023-03" db="EMBL/GenBank/DDBJ databases">
        <title>Isolation and description of six Streptomyces strains from soil environments, able to metabolize different microbial glucans.</title>
        <authorList>
            <person name="Widen T."/>
            <person name="Larsbrink J."/>
        </authorList>
    </citation>
    <scope>NUCLEOTIDE SEQUENCE [LARGE SCALE GENOMIC DNA]</scope>
    <source>
        <strain evidence="4 5">Mut1</strain>
    </source>
</reference>
<dbReference type="InterPro" id="IPR000873">
    <property type="entry name" value="AMP-dep_synth/lig_dom"/>
</dbReference>
<sequence length="633" mass="67867">MTTALSTDPAASWAAWSEFNRTDRRFPFEGGLVAWIAAAAAAHPDRPAVCAAGVELTYRELDERAERVAGLLGRSGVEPGSIVAVTGGRTVHPYVGMLAALKAGCGYVPVDAHDPVSRLEFIVRDAEAAAVLAVSDELGLLEWLPDEVAVRVVLDAGGPGDGRWAGVPRPGTVPPDRPAVPYDPDRTCYIIYTSGTTGRPKGVRIGEHSLLNFVHWFVSRHEVLAADRLCQNAPLTFDPSVQQIFPAWVTGACLLPLPADGAQDPFTMLGWLRRERITHLDVVTAHWHHLREAADQEPGLRELPDLRWIIIGGETLHYHHTRHWHRIMRTPALLNNIYGPTEATINATEVVVDPAADSGQIPIGVPLPNYRLYVVDGEGALCAPGVTGELLIAGDGLAQRYQSAAATGAAFTELALPGGGVERVYRSGDLARLVGVPAGGRMLEFQGRVDSQVKIRGFRIELEEVEGAAKSCPQVRDAAVLVRGTPPDQLLCCYVADGDGDPEAVRAHAARLLPAHQVPNLFLRVDGFPLTRNGKLDRAGLSALAEERLGGRTPVGRLPRSPAEKQLADVWASVLGLTHIGADEDFFTLGGTSLLAMTVVKKLRAQGLRVDPSAVFECPTVARLAAHCTAAAR</sequence>
<proteinExistence type="predicted"/>
<evidence type="ECO:0000256" key="2">
    <source>
        <dbReference type="ARBA" id="ARBA00022553"/>
    </source>
</evidence>
<dbReference type="CDD" id="cd05930">
    <property type="entry name" value="A_NRPS"/>
    <property type="match status" value="1"/>
</dbReference>
<dbReference type="SMART" id="SM00823">
    <property type="entry name" value="PKS_PP"/>
    <property type="match status" value="1"/>
</dbReference>
<dbReference type="PANTHER" id="PTHR45527">
    <property type="entry name" value="NONRIBOSOMAL PEPTIDE SYNTHETASE"/>
    <property type="match status" value="1"/>
</dbReference>
<dbReference type="Gene3D" id="2.30.38.10">
    <property type="entry name" value="Luciferase, Domain 3"/>
    <property type="match status" value="1"/>
</dbReference>
<evidence type="ECO:0000313" key="5">
    <source>
        <dbReference type="Proteomes" id="UP001239522"/>
    </source>
</evidence>
<dbReference type="InterPro" id="IPR036736">
    <property type="entry name" value="ACP-like_sf"/>
</dbReference>